<reference evidence="2 3" key="1">
    <citation type="submission" date="2019-12" db="EMBL/GenBank/DDBJ databases">
        <title>Whole-genome sequencing of Allorhizobium vitis.</title>
        <authorList>
            <person name="Gan H.M."/>
            <person name="Szegedi E."/>
            <person name="Burr T."/>
            <person name="Savka M.A."/>
        </authorList>
    </citation>
    <scope>NUCLEOTIDE SEQUENCE [LARGE SCALE GENOMIC DNA]</scope>
    <source>
        <strain evidence="2 3">CG415</strain>
    </source>
</reference>
<evidence type="ECO:0000256" key="1">
    <source>
        <dbReference type="SAM" id="SignalP"/>
    </source>
</evidence>
<feature type="chain" id="PRO_5029777797" evidence="1">
    <location>
        <begin position="27"/>
        <end position="95"/>
    </location>
</feature>
<sequence>MMIGRTVALAVASVCLSLFISNCAYADTALGDPQQIAVAPKASDVSSSGAFVQESPIDVPTSFGVEPKLSFKYDSSRRTKVSGLYQGWLGYGWGL</sequence>
<dbReference type="AlphaFoldDB" id="A0A7K1RN64"/>
<dbReference type="RefSeq" id="WP_156593262.1">
    <property type="nucleotide sequence ID" value="NZ_WPHU01000021.1"/>
</dbReference>
<keyword evidence="1" id="KW-0732">Signal</keyword>
<feature type="signal peptide" evidence="1">
    <location>
        <begin position="1"/>
        <end position="26"/>
    </location>
</feature>
<evidence type="ECO:0000313" key="2">
    <source>
        <dbReference type="EMBL" id="MVA59476.1"/>
    </source>
</evidence>
<comment type="caution">
    <text evidence="2">The sequence shown here is derived from an EMBL/GenBank/DDBJ whole genome shotgun (WGS) entry which is preliminary data.</text>
</comment>
<accession>A0A7K1RN64</accession>
<dbReference type="Proteomes" id="UP000440716">
    <property type="component" value="Unassembled WGS sequence"/>
</dbReference>
<evidence type="ECO:0000313" key="3">
    <source>
        <dbReference type="Proteomes" id="UP000440716"/>
    </source>
</evidence>
<protein>
    <submittedName>
        <fullName evidence="2">Uncharacterized protein</fullName>
    </submittedName>
</protein>
<name>A0A7K1RN64_AGRVI</name>
<feature type="non-terminal residue" evidence="2">
    <location>
        <position position="95"/>
    </location>
</feature>
<gene>
    <name evidence="2" type="ORF">GOZ88_25645</name>
</gene>
<organism evidence="2 3">
    <name type="scientific">Agrobacterium vitis</name>
    <name type="common">Rhizobium vitis</name>
    <dbReference type="NCBI Taxonomy" id="373"/>
    <lineage>
        <taxon>Bacteria</taxon>
        <taxon>Pseudomonadati</taxon>
        <taxon>Pseudomonadota</taxon>
        <taxon>Alphaproteobacteria</taxon>
        <taxon>Hyphomicrobiales</taxon>
        <taxon>Rhizobiaceae</taxon>
        <taxon>Rhizobium/Agrobacterium group</taxon>
        <taxon>Agrobacterium</taxon>
    </lineage>
</organism>
<dbReference type="EMBL" id="WPHU01000021">
    <property type="protein sequence ID" value="MVA59476.1"/>
    <property type="molecule type" value="Genomic_DNA"/>
</dbReference>
<proteinExistence type="predicted"/>